<gene>
    <name evidence="5" type="ORF">GCM10023189_35870</name>
</gene>
<dbReference type="InterPro" id="IPR050221">
    <property type="entry name" value="26S_Proteasome_ATPase"/>
</dbReference>
<dbReference type="CDD" id="cd19481">
    <property type="entry name" value="RecA-like_protease"/>
    <property type="match status" value="1"/>
</dbReference>
<keyword evidence="3" id="KW-0067">ATP-binding</keyword>
<dbReference type="SMART" id="SM00382">
    <property type="entry name" value="AAA"/>
    <property type="match status" value="1"/>
</dbReference>
<accession>A0ABP8N680</accession>
<evidence type="ECO:0000259" key="4">
    <source>
        <dbReference type="SMART" id="SM00382"/>
    </source>
</evidence>
<evidence type="ECO:0000256" key="1">
    <source>
        <dbReference type="ARBA" id="ARBA00006914"/>
    </source>
</evidence>
<dbReference type="Gene3D" id="3.40.50.300">
    <property type="entry name" value="P-loop containing nucleotide triphosphate hydrolases"/>
    <property type="match status" value="1"/>
</dbReference>
<comment type="caution">
    <text evidence="5">The sequence shown here is derived from an EMBL/GenBank/DDBJ whole genome shotgun (WGS) entry which is preliminary data.</text>
</comment>
<protein>
    <recommendedName>
        <fullName evidence="4">AAA+ ATPase domain-containing protein</fullName>
    </recommendedName>
</protein>
<keyword evidence="2" id="KW-0547">Nucleotide-binding</keyword>
<organism evidence="5 6">
    <name type="scientific">Nibrella saemangeumensis</name>
    <dbReference type="NCBI Taxonomy" id="1084526"/>
    <lineage>
        <taxon>Bacteria</taxon>
        <taxon>Pseudomonadati</taxon>
        <taxon>Bacteroidota</taxon>
        <taxon>Cytophagia</taxon>
        <taxon>Cytophagales</taxon>
        <taxon>Spirosomataceae</taxon>
        <taxon>Nibrella</taxon>
    </lineage>
</organism>
<proteinExistence type="inferred from homology"/>
<feature type="domain" description="AAA+ ATPase" evidence="4">
    <location>
        <begin position="234"/>
        <end position="366"/>
    </location>
</feature>
<comment type="similarity">
    <text evidence="1">Belongs to the AAA ATPase family.</text>
</comment>
<dbReference type="PANTHER" id="PTHR23073">
    <property type="entry name" value="26S PROTEASOME REGULATORY SUBUNIT"/>
    <property type="match status" value="1"/>
</dbReference>
<dbReference type="InterPro" id="IPR027417">
    <property type="entry name" value="P-loop_NTPase"/>
</dbReference>
<dbReference type="InterPro" id="IPR003959">
    <property type="entry name" value="ATPase_AAA_core"/>
</dbReference>
<reference evidence="6" key="1">
    <citation type="journal article" date="2019" name="Int. J. Syst. Evol. Microbiol.">
        <title>The Global Catalogue of Microorganisms (GCM) 10K type strain sequencing project: providing services to taxonomists for standard genome sequencing and annotation.</title>
        <authorList>
            <consortium name="The Broad Institute Genomics Platform"/>
            <consortium name="The Broad Institute Genome Sequencing Center for Infectious Disease"/>
            <person name="Wu L."/>
            <person name="Ma J."/>
        </authorList>
    </citation>
    <scope>NUCLEOTIDE SEQUENCE [LARGE SCALE GENOMIC DNA]</scope>
    <source>
        <strain evidence="6">JCM 17927</strain>
    </source>
</reference>
<evidence type="ECO:0000256" key="3">
    <source>
        <dbReference type="ARBA" id="ARBA00022840"/>
    </source>
</evidence>
<dbReference type="Proteomes" id="UP001501175">
    <property type="component" value="Unassembled WGS sequence"/>
</dbReference>
<evidence type="ECO:0000313" key="6">
    <source>
        <dbReference type="Proteomes" id="UP001501175"/>
    </source>
</evidence>
<evidence type="ECO:0000313" key="5">
    <source>
        <dbReference type="EMBL" id="GAA4460575.1"/>
    </source>
</evidence>
<evidence type="ECO:0000256" key="2">
    <source>
        <dbReference type="ARBA" id="ARBA00022741"/>
    </source>
</evidence>
<dbReference type="InterPro" id="IPR003593">
    <property type="entry name" value="AAA+_ATPase"/>
</dbReference>
<sequence length="443" mass="50906">MKVVALNSPVSQVVHLVGDIVLKRLTAYFEPHSFSLTQFENDPRWADADRWLQLPPLFSNDEKLILLLAVMPHLQPGFYESIMAEALPQGGEFVEFGGMKGTQHRGMLPTGETALFVLAGSDLEQRMLCQQLFTDDKRMARFGLLRLESVKEGEPLMSGRLLLDHDWLNKVLLGRDATPIFGAEFPARRIETLMTWDDLVLHPQTMEQIADIRLWMEHNEQVMQDANLARKIKPGYRVLFYGPAGTGKTLTASLIGKEFDLPVYRIDLSQVVSKYIGETEKHIESVFTRASRKKWILFFDEADALFGKRTNVQSAHDKYANQEVSYLLQRIEEYEGLLILASNFKNNIDDAFLRRFHNIIHFPVPNANERYRLWTRCLPESLKAENELNWEAIASQYEITGAGIVNVMQYASLKAFSRRANTLQQRDILEGIRKEFRKEEKAI</sequence>
<name>A0ABP8N680_9BACT</name>
<dbReference type="RefSeq" id="WP_345245474.1">
    <property type="nucleotide sequence ID" value="NZ_BAABHD010000032.1"/>
</dbReference>
<dbReference type="SUPFAM" id="SSF52540">
    <property type="entry name" value="P-loop containing nucleoside triphosphate hydrolases"/>
    <property type="match status" value="1"/>
</dbReference>
<dbReference type="Pfam" id="PF00004">
    <property type="entry name" value="AAA"/>
    <property type="match status" value="1"/>
</dbReference>
<dbReference type="EMBL" id="BAABHD010000032">
    <property type="protein sequence ID" value="GAA4460575.1"/>
    <property type="molecule type" value="Genomic_DNA"/>
</dbReference>
<keyword evidence="6" id="KW-1185">Reference proteome</keyword>